<feature type="transmembrane region" description="Helical" evidence="1">
    <location>
        <begin position="20"/>
        <end position="44"/>
    </location>
</feature>
<keyword evidence="1" id="KW-1133">Transmembrane helix</keyword>
<comment type="caution">
    <text evidence="3">The sequence shown here is derived from an EMBL/GenBank/DDBJ whole genome shotgun (WGS) entry which is preliminary data.</text>
</comment>
<evidence type="ECO:0000259" key="2">
    <source>
        <dbReference type="SMART" id="SM00014"/>
    </source>
</evidence>
<proteinExistence type="predicted"/>
<reference evidence="3" key="1">
    <citation type="submission" date="2021-03" db="EMBL/GenBank/DDBJ databases">
        <title>Proteiniclasticum marinus sp. nov., isolated from tidal flat sediment.</title>
        <authorList>
            <person name="Namirimu T."/>
            <person name="Yang J.-A."/>
            <person name="Yang S.-H."/>
            <person name="Kim Y.-J."/>
            <person name="Kwon K.K."/>
        </authorList>
    </citation>
    <scope>NUCLEOTIDE SEQUENCE</scope>
    <source>
        <strain evidence="3">SCR006</strain>
    </source>
</reference>
<keyword evidence="1" id="KW-0472">Membrane</keyword>
<dbReference type="PANTHER" id="PTHR14969:SF13">
    <property type="entry name" value="AT30094P"/>
    <property type="match status" value="1"/>
</dbReference>
<accession>A0A939KG81</accession>
<dbReference type="Gene3D" id="1.20.144.10">
    <property type="entry name" value="Phosphatidic acid phosphatase type 2/haloperoxidase"/>
    <property type="match status" value="1"/>
</dbReference>
<evidence type="ECO:0000256" key="1">
    <source>
        <dbReference type="SAM" id="Phobius"/>
    </source>
</evidence>
<protein>
    <submittedName>
        <fullName evidence="3">Phosphatase PAP2 family protein</fullName>
    </submittedName>
</protein>
<dbReference type="SMART" id="SM00014">
    <property type="entry name" value="acidPPc"/>
    <property type="match status" value="1"/>
</dbReference>
<feature type="transmembrane region" description="Helical" evidence="1">
    <location>
        <begin position="252"/>
        <end position="270"/>
    </location>
</feature>
<feature type="domain" description="Phosphatidic acid phosphatase type 2/haloperoxidase" evidence="2">
    <location>
        <begin position="48"/>
        <end position="159"/>
    </location>
</feature>
<dbReference type="EMBL" id="JAFNJU010000002">
    <property type="protein sequence ID" value="MBO1264134.1"/>
    <property type="molecule type" value="Genomic_DNA"/>
</dbReference>
<keyword evidence="1" id="KW-0812">Transmembrane</keyword>
<evidence type="ECO:0000313" key="3">
    <source>
        <dbReference type="EMBL" id="MBO1264134.1"/>
    </source>
</evidence>
<dbReference type="PANTHER" id="PTHR14969">
    <property type="entry name" value="SPHINGOSINE-1-PHOSPHATE PHOSPHOHYDROLASE"/>
    <property type="match status" value="1"/>
</dbReference>
<dbReference type="Proteomes" id="UP000664218">
    <property type="component" value="Unassembled WGS sequence"/>
</dbReference>
<name>A0A939KG81_9CLOT</name>
<feature type="transmembrane region" description="Helical" evidence="1">
    <location>
        <begin position="170"/>
        <end position="188"/>
    </location>
</feature>
<dbReference type="InterPro" id="IPR000326">
    <property type="entry name" value="PAP2/HPO"/>
</dbReference>
<sequence>MELEILRAIQSIHNPFLDTFFEGITMLGEETFIIPLLAIIYWTLDKKFGEVLAFTMFTSYLLNNSMKDLFSFSRPIGEEGIRTLRPETATGKSFPSGHSQSAGAAAGAFSLHLRNRWVTLLTMILMILVGLSRLYLGVHYPKDAVAGILLGLLTAGVCATLFRKVDELKLYLLVLVLFLPALLFAQSTDFIKSLASYMGFFLGILLEKRKVNFTTDGSLLRKVLRVAVGLILVLLIKEGLHVVFPETNLFDFIRYFLLTFVAMGLYPWFFGKVRL</sequence>
<keyword evidence="4" id="KW-1185">Reference proteome</keyword>
<gene>
    <name evidence="3" type="ORF">J3A84_03635</name>
</gene>
<dbReference type="SUPFAM" id="SSF48317">
    <property type="entry name" value="Acid phosphatase/Vanadium-dependent haloperoxidase"/>
    <property type="match status" value="1"/>
</dbReference>
<feature type="transmembrane region" description="Helical" evidence="1">
    <location>
        <begin position="117"/>
        <end position="138"/>
    </location>
</feature>
<dbReference type="AlphaFoldDB" id="A0A939KG81"/>
<dbReference type="InterPro" id="IPR036938">
    <property type="entry name" value="PAP2/HPO_sf"/>
</dbReference>
<evidence type="ECO:0000313" key="4">
    <source>
        <dbReference type="Proteomes" id="UP000664218"/>
    </source>
</evidence>
<feature type="transmembrane region" description="Helical" evidence="1">
    <location>
        <begin position="144"/>
        <end position="163"/>
    </location>
</feature>
<organism evidence="3 4">
    <name type="scientific">Proteiniclasticum aestuarii</name>
    <dbReference type="NCBI Taxonomy" id="2817862"/>
    <lineage>
        <taxon>Bacteria</taxon>
        <taxon>Bacillati</taxon>
        <taxon>Bacillota</taxon>
        <taxon>Clostridia</taxon>
        <taxon>Eubacteriales</taxon>
        <taxon>Clostridiaceae</taxon>
        <taxon>Proteiniclasticum</taxon>
    </lineage>
</organism>
<feature type="transmembrane region" description="Helical" evidence="1">
    <location>
        <begin position="223"/>
        <end position="240"/>
    </location>
</feature>
<dbReference type="RefSeq" id="WP_207598652.1">
    <property type="nucleotide sequence ID" value="NZ_JAFNJU010000002.1"/>
</dbReference>
<dbReference type="Pfam" id="PF01569">
    <property type="entry name" value="PAP2"/>
    <property type="match status" value="1"/>
</dbReference>